<sequence length="167" mass="17987">MAGGPPPRPHPSRGPRRPTHWPTRRMSALCPKPGSRCSSSWMVAQPVRAGQGLCSTWRGTPIPGCRVSPPTLSPQEKPPSPSDPDPGPARFPPQGMREGTLVQKLLLPSACCTQSPGEWLVVSSRGEMLASLGGSITAQRSLPTDFVPIDLDEWWAQQFLARITSCS</sequence>
<dbReference type="Proteomes" id="UP000013456">
    <property type="component" value="Chromosome 20"/>
</dbReference>
<gene>
    <name evidence="2" type="ORF">EGK_12297</name>
</gene>
<organism evidence="2">
    <name type="scientific">Macaca mulatta</name>
    <name type="common">Rhesus macaque</name>
    <dbReference type="NCBI Taxonomy" id="9544"/>
    <lineage>
        <taxon>Eukaryota</taxon>
        <taxon>Metazoa</taxon>
        <taxon>Chordata</taxon>
        <taxon>Craniata</taxon>
        <taxon>Vertebrata</taxon>
        <taxon>Euteleostomi</taxon>
        <taxon>Mammalia</taxon>
        <taxon>Eutheria</taxon>
        <taxon>Euarchontoglires</taxon>
        <taxon>Primates</taxon>
        <taxon>Haplorrhini</taxon>
        <taxon>Catarrhini</taxon>
        <taxon>Cercopithecidae</taxon>
        <taxon>Cercopithecinae</taxon>
        <taxon>Macaca</taxon>
    </lineage>
</organism>
<feature type="region of interest" description="Disordered" evidence="1">
    <location>
        <begin position="53"/>
        <end position="98"/>
    </location>
</feature>
<feature type="compositionally biased region" description="Basic residues" evidence="1">
    <location>
        <begin position="10"/>
        <end position="23"/>
    </location>
</feature>
<reference evidence="2" key="1">
    <citation type="journal article" date="2011" name="Nat. Biotechnol.">
        <title>Genome sequencing and comparison of two nonhuman primate animal models, the cynomolgus and Chinese rhesus macaques.</title>
        <authorList>
            <person name="Yan G."/>
            <person name="Zhang G."/>
            <person name="Fang X."/>
            <person name="Zhang Y."/>
            <person name="Li C."/>
            <person name="Ling F."/>
            <person name="Cooper D.N."/>
            <person name="Li Q."/>
            <person name="Li Y."/>
            <person name="van Gool A.J."/>
            <person name="Du H."/>
            <person name="Chen J."/>
            <person name="Chen R."/>
            <person name="Zhang P."/>
            <person name="Huang Z."/>
            <person name="Thompson J.R."/>
            <person name="Meng Y."/>
            <person name="Bai Y."/>
            <person name="Wang J."/>
            <person name="Zhuo M."/>
            <person name="Wang T."/>
            <person name="Huang Y."/>
            <person name="Wei L."/>
            <person name="Li J."/>
            <person name="Wang Z."/>
            <person name="Hu H."/>
            <person name="Yang P."/>
            <person name="Le L."/>
            <person name="Stenson P.D."/>
            <person name="Li B."/>
            <person name="Liu X."/>
            <person name="Ball E.V."/>
            <person name="An N."/>
            <person name="Huang Q."/>
            <person name="Zhang Y."/>
            <person name="Fan W."/>
            <person name="Zhang X."/>
            <person name="Li Y."/>
            <person name="Wang W."/>
            <person name="Katze M.G."/>
            <person name="Su B."/>
            <person name="Nielsen R."/>
            <person name="Yang H."/>
            <person name="Wang J."/>
            <person name="Wang X."/>
            <person name="Wang J."/>
        </authorList>
    </citation>
    <scope>NUCLEOTIDE SEQUENCE [LARGE SCALE GENOMIC DNA]</scope>
    <source>
        <strain evidence="2">CR-5</strain>
    </source>
</reference>
<accession>G7NQE1</accession>
<proteinExistence type="predicted"/>
<dbReference type="EMBL" id="CM001272">
    <property type="protein sequence ID" value="EHH31268.1"/>
    <property type="molecule type" value="Genomic_DNA"/>
</dbReference>
<name>G7NQE1_MACMU</name>
<feature type="region of interest" description="Disordered" evidence="1">
    <location>
        <begin position="1"/>
        <end position="37"/>
    </location>
</feature>
<evidence type="ECO:0000313" key="2">
    <source>
        <dbReference type="EMBL" id="EHH31268.1"/>
    </source>
</evidence>
<protein>
    <submittedName>
        <fullName evidence="2">Uncharacterized protein</fullName>
    </submittedName>
</protein>
<evidence type="ECO:0000256" key="1">
    <source>
        <dbReference type="SAM" id="MobiDB-lite"/>
    </source>
</evidence>
<feature type="compositionally biased region" description="Pro residues" evidence="1">
    <location>
        <begin position="76"/>
        <end position="91"/>
    </location>
</feature>
<dbReference type="AlphaFoldDB" id="G7NQE1"/>